<dbReference type="AlphaFoldDB" id="A0A381UCB7"/>
<dbReference type="EMBL" id="UINC01006066">
    <property type="protein sequence ID" value="SVA25258.1"/>
    <property type="molecule type" value="Genomic_DNA"/>
</dbReference>
<dbReference type="GO" id="GO:0005737">
    <property type="term" value="C:cytoplasm"/>
    <property type="evidence" value="ECO:0007669"/>
    <property type="project" value="UniProtKB-SubCell"/>
</dbReference>
<sequence>MAATIIVPGKYRLKNVPRLRDTLTMKKLLEMVGANVLYDNNIMDIDTSGCDTPIAPYDLVKTMRASFYVLGPFLSRFNYAEVSLPGGCAWGPRPVNYHLQAIEALGAEVDLSDGMIIAKGELKGGLINFQQSSVGATGNALMAAVNANGETTIKNAAKEPEIEALCHFLLKMGADIKGIGTDEIIIVGQKTLNADIEYSVIPDRIEAGTFLIAGACTYGDISVTNVNPNHLDIVLNYLAEAGFNLDVQNDSIRIYPSQNYINPVDMITGIYPGFPTDLQAQWMALMTLANGNSKITEEIYTDRFTHIAELTRFGAQVTLSGNIAKILGTNKLTGAPVMSTDIRASASLIIAALSAEGKSSISRIYHIDRGYENIEDKFNILGAQIERIKE</sequence>
<comment type="subcellular location">
    <subcellularLocation>
        <location evidence="1">Cytoplasm</location>
    </subcellularLocation>
</comment>
<protein>
    <recommendedName>
        <fullName evidence="12">UDP-N-acetylglucosamine 1-carboxyvinyltransferase</fullName>
        <ecNumber evidence="11">2.5.1.7</ecNumber>
    </recommendedName>
    <alternativeName>
        <fullName evidence="13">Enoylpyruvate transferase</fullName>
    </alternativeName>
    <alternativeName>
        <fullName evidence="14">UDP-N-acetylglucosamine enolpyruvyl transferase</fullName>
    </alternativeName>
</protein>
<accession>A0A381UCB7</accession>
<evidence type="ECO:0000256" key="8">
    <source>
        <dbReference type="ARBA" id="ARBA00023306"/>
    </source>
</evidence>
<keyword evidence="5" id="KW-0808">Transferase</keyword>
<evidence type="ECO:0000256" key="10">
    <source>
        <dbReference type="ARBA" id="ARBA00038367"/>
    </source>
</evidence>
<evidence type="ECO:0000256" key="13">
    <source>
        <dbReference type="ARBA" id="ARBA00042443"/>
    </source>
</evidence>
<dbReference type="GO" id="GO:0008760">
    <property type="term" value="F:UDP-N-acetylglucosamine 1-carboxyvinyltransferase activity"/>
    <property type="evidence" value="ECO:0007669"/>
    <property type="project" value="UniProtKB-EC"/>
</dbReference>
<keyword evidence="7" id="KW-0573">Peptidoglycan synthesis</keyword>
<evidence type="ECO:0000256" key="15">
    <source>
        <dbReference type="ARBA" id="ARBA00047527"/>
    </source>
</evidence>
<proteinExistence type="inferred from homology"/>
<evidence type="ECO:0000256" key="14">
    <source>
        <dbReference type="ARBA" id="ARBA00042842"/>
    </source>
</evidence>
<dbReference type="EC" id="2.5.1.7" evidence="11"/>
<evidence type="ECO:0000259" key="16">
    <source>
        <dbReference type="Pfam" id="PF00275"/>
    </source>
</evidence>
<dbReference type="GO" id="GO:0009252">
    <property type="term" value="P:peptidoglycan biosynthetic process"/>
    <property type="evidence" value="ECO:0007669"/>
    <property type="project" value="UniProtKB-KW"/>
</dbReference>
<dbReference type="InterPro" id="IPR005750">
    <property type="entry name" value="UDP_GlcNAc_COvinyl_MurA"/>
</dbReference>
<comment type="similarity">
    <text evidence="10">Belongs to the EPSP synthase family. MurA subfamily.</text>
</comment>
<keyword evidence="9" id="KW-0961">Cell wall biogenesis/degradation</keyword>
<dbReference type="GO" id="GO:0008360">
    <property type="term" value="P:regulation of cell shape"/>
    <property type="evidence" value="ECO:0007669"/>
    <property type="project" value="UniProtKB-KW"/>
</dbReference>
<evidence type="ECO:0000256" key="7">
    <source>
        <dbReference type="ARBA" id="ARBA00022984"/>
    </source>
</evidence>
<comment type="catalytic activity">
    <reaction evidence="15">
        <text>phosphoenolpyruvate + UDP-N-acetyl-alpha-D-glucosamine = UDP-N-acetyl-3-O-(1-carboxyvinyl)-alpha-D-glucosamine + phosphate</text>
        <dbReference type="Rhea" id="RHEA:18681"/>
        <dbReference type="ChEBI" id="CHEBI:43474"/>
        <dbReference type="ChEBI" id="CHEBI:57705"/>
        <dbReference type="ChEBI" id="CHEBI:58702"/>
        <dbReference type="ChEBI" id="CHEBI:68483"/>
        <dbReference type="EC" id="2.5.1.7"/>
    </reaction>
</comment>
<evidence type="ECO:0000256" key="4">
    <source>
        <dbReference type="ARBA" id="ARBA00022618"/>
    </source>
</evidence>
<evidence type="ECO:0000313" key="17">
    <source>
        <dbReference type="EMBL" id="SVA25258.1"/>
    </source>
</evidence>
<feature type="domain" description="Enolpyruvate transferase" evidence="16">
    <location>
        <begin position="8"/>
        <end position="377"/>
    </location>
</feature>
<dbReference type="InterPro" id="IPR013792">
    <property type="entry name" value="RNA3'P_cycl/enolpyr_Trfase_a/b"/>
</dbReference>
<dbReference type="PANTHER" id="PTHR43783">
    <property type="entry name" value="UDP-N-ACETYLGLUCOSAMINE 1-CARBOXYVINYLTRANSFERASE"/>
    <property type="match status" value="1"/>
</dbReference>
<comment type="pathway">
    <text evidence="2">Cell wall biogenesis; peptidoglycan biosynthesis.</text>
</comment>
<dbReference type="Pfam" id="PF00275">
    <property type="entry name" value="EPSP_synthase"/>
    <property type="match status" value="1"/>
</dbReference>
<dbReference type="InterPro" id="IPR050068">
    <property type="entry name" value="MurA_subfamily"/>
</dbReference>
<dbReference type="GO" id="GO:0051301">
    <property type="term" value="P:cell division"/>
    <property type="evidence" value="ECO:0007669"/>
    <property type="project" value="UniProtKB-KW"/>
</dbReference>
<dbReference type="NCBIfam" id="NF006873">
    <property type="entry name" value="PRK09369.1"/>
    <property type="match status" value="1"/>
</dbReference>
<dbReference type="SUPFAM" id="SSF55205">
    <property type="entry name" value="EPT/RTPC-like"/>
    <property type="match status" value="1"/>
</dbReference>
<evidence type="ECO:0000256" key="1">
    <source>
        <dbReference type="ARBA" id="ARBA00004496"/>
    </source>
</evidence>
<keyword evidence="4" id="KW-0132">Cell division</keyword>
<evidence type="ECO:0000256" key="12">
    <source>
        <dbReference type="ARBA" id="ARBA00039754"/>
    </source>
</evidence>
<reference evidence="17" key="1">
    <citation type="submission" date="2018-05" db="EMBL/GenBank/DDBJ databases">
        <authorList>
            <person name="Lanie J.A."/>
            <person name="Ng W.-L."/>
            <person name="Kazmierczak K.M."/>
            <person name="Andrzejewski T.M."/>
            <person name="Davidsen T.M."/>
            <person name="Wayne K.J."/>
            <person name="Tettelin H."/>
            <person name="Glass J.I."/>
            <person name="Rusch D."/>
            <person name="Podicherti R."/>
            <person name="Tsui H.-C.T."/>
            <person name="Winkler M.E."/>
        </authorList>
    </citation>
    <scope>NUCLEOTIDE SEQUENCE</scope>
</reference>
<dbReference type="HAMAP" id="MF_00111">
    <property type="entry name" value="MurA"/>
    <property type="match status" value="1"/>
</dbReference>
<evidence type="ECO:0000256" key="3">
    <source>
        <dbReference type="ARBA" id="ARBA00022490"/>
    </source>
</evidence>
<evidence type="ECO:0000256" key="9">
    <source>
        <dbReference type="ARBA" id="ARBA00023316"/>
    </source>
</evidence>
<evidence type="ECO:0000256" key="5">
    <source>
        <dbReference type="ARBA" id="ARBA00022679"/>
    </source>
</evidence>
<dbReference type="Gene3D" id="3.65.10.10">
    <property type="entry name" value="Enolpyruvate transferase domain"/>
    <property type="match status" value="2"/>
</dbReference>
<organism evidence="17">
    <name type="scientific">marine metagenome</name>
    <dbReference type="NCBI Taxonomy" id="408172"/>
    <lineage>
        <taxon>unclassified sequences</taxon>
        <taxon>metagenomes</taxon>
        <taxon>ecological metagenomes</taxon>
    </lineage>
</organism>
<keyword evidence="3" id="KW-0963">Cytoplasm</keyword>
<dbReference type="NCBIfam" id="TIGR01072">
    <property type="entry name" value="murA"/>
    <property type="match status" value="1"/>
</dbReference>
<dbReference type="InterPro" id="IPR036968">
    <property type="entry name" value="Enolpyruvate_Tfrase_sf"/>
</dbReference>
<dbReference type="InterPro" id="IPR001986">
    <property type="entry name" value="Enolpyruvate_Tfrase_dom"/>
</dbReference>
<dbReference type="PANTHER" id="PTHR43783:SF1">
    <property type="entry name" value="UDP-N-ACETYLGLUCOSAMINE 1-CARBOXYVINYLTRANSFERASE"/>
    <property type="match status" value="1"/>
</dbReference>
<dbReference type="GO" id="GO:0019277">
    <property type="term" value="P:UDP-N-acetylgalactosamine biosynthetic process"/>
    <property type="evidence" value="ECO:0007669"/>
    <property type="project" value="InterPro"/>
</dbReference>
<keyword evidence="8" id="KW-0131">Cell cycle</keyword>
<keyword evidence="6" id="KW-0133">Cell shape</keyword>
<name>A0A381UCB7_9ZZZZ</name>
<evidence type="ECO:0000256" key="6">
    <source>
        <dbReference type="ARBA" id="ARBA00022960"/>
    </source>
</evidence>
<dbReference type="CDD" id="cd01555">
    <property type="entry name" value="UdpNAET"/>
    <property type="match status" value="1"/>
</dbReference>
<gene>
    <name evidence="17" type="ORF">METZ01_LOCUS78112</name>
</gene>
<evidence type="ECO:0000256" key="2">
    <source>
        <dbReference type="ARBA" id="ARBA00004752"/>
    </source>
</evidence>
<evidence type="ECO:0000256" key="11">
    <source>
        <dbReference type="ARBA" id="ARBA00039108"/>
    </source>
</evidence>
<dbReference type="GO" id="GO:0071555">
    <property type="term" value="P:cell wall organization"/>
    <property type="evidence" value="ECO:0007669"/>
    <property type="project" value="UniProtKB-KW"/>
</dbReference>